<dbReference type="Pfam" id="PF06985">
    <property type="entry name" value="HET"/>
    <property type="match status" value="1"/>
</dbReference>
<evidence type="ECO:0000313" key="4">
    <source>
        <dbReference type="Proteomes" id="UP001310594"/>
    </source>
</evidence>
<dbReference type="InterPro" id="IPR052895">
    <property type="entry name" value="HetReg/Transcr_Mod"/>
</dbReference>
<evidence type="ECO:0000256" key="1">
    <source>
        <dbReference type="SAM" id="MobiDB-lite"/>
    </source>
</evidence>
<protein>
    <recommendedName>
        <fullName evidence="2">Heterokaryon incompatibility domain-containing protein</fullName>
    </recommendedName>
</protein>
<comment type="caution">
    <text evidence="3">The sequence shown here is derived from an EMBL/GenBank/DDBJ whole genome shotgun (WGS) entry which is preliminary data.</text>
</comment>
<accession>A0AAN7VSQ6</accession>
<feature type="domain" description="Heterokaryon incompatibility" evidence="2">
    <location>
        <begin position="63"/>
        <end position="211"/>
    </location>
</feature>
<name>A0AAN7VSQ6_9PEZI</name>
<dbReference type="Pfam" id="PF26639">
    <property type="entry name" value="Het-6_barrel"/>
    <property type="match status" value="1"/>
</dbReference>
<gene>
    <name evidence="3" type="ORF">LTR97_004519</name>
</gene>
<feature type="region of interest" description="Disordered" evidence="1">
    <location>
        <begin position="279"/>
        <end position="303"/>
    </location>
</feature>
<reference evidence="3" key="1">
    <citation type="submission" date="2023-08" db="EMBL/GenBank/DDBJ databases">
        <title>Black Yeasts Isolated from many extreme environments.</title>
        <authorList>
            <person name="Coleine C."/>
            <person name="Stajich J.E."/>
            <person name="Selbmann L."/>
        </authorList>
    </citation>
    <scope>NUCLEOTIDE SEQUENCE</scope>
    <source>
        <strain evidence="3">CCFEE 5810</strain>
    </source>
</reference>
<sequence length="629" mass="70546">MNLTRWKSPSQQREDIQLDFRYGPLQSTKTGIRLAQILPGTGNKGLAIKLIDSYVTGRNQVPYDALSYTWGDGARTKHIICNGRKLAVTPTLLEALQRFRDSHEVVTLWIDQICICQDRIKERNQQVSMMGDIFKSARKVIVWLGEHHEDSKAGMQLANQLIHIARYQKINELQASDLDAHGLPGRGHKKWKALAAILRRPWFWRTWVVQEVVLNPNVELVLGVNMLTWDELESIVSLLEGPVPAKWQLDQAFSSAELPFSRINRIRLRHRRLIDTPTTPSASYTLPGASWTDEPASITDADDQGDDPELLDLLLMSRSLGATDPRDKVYALLGLGKHDIIPDYNTSPEDVFIEFAQHQIGSVTEIRSRVERSGAEISIREREVRRAMVMLSCAGRQNQRRELPSWVPDWTVDLAARPLIFGHGLGQRYGAGGDRLGTFDYDFEVGLQLSGILLDGVHTVGTTLLDLDVPNSHALITGWWQEAQQIADKRIARTPGSTLYTDAFEAMRRRLFICKHGYYISEVQHRRRHSLLDETELSENAAHNASMTLTLGPTRGRVMFASSTGFLGLVPHGTEEGDVVFIIRGADVPYVLRQHGGGYELIGEAYVQGIMDGEALSMAGLVGQDVVLR</sequence>
<organism evidence="3 4">
    <name type="scientific">Elasticomyces elasticus</name>
    <dbReference type="NCBI Taxonomy" id="574655"/>
    <lineage>
        <taxon>Eukaryota</taxon>
        <taxon>Fungi</taxon>
        <taxon>Dikarya</taxon>
        <taxon>Ascomycota</taxon>
        <taxon>Pezizomycotina</taxon>
        <taxon>Dothideomycetes</taxon>
        <taxon>Dothideomycetidae</taxon>
        <taxon>Mycosphaerellales</taxon>
        <taxon>Teratosphaeriaceae</taxon>
        <taxon>Elasticomyces</taxon>
    </lineage>
</organism>
<dbReference type="InterPro" id="IPR010730">
    <property type="entry name" value="HET"/>
</dbReference>
<dbReference type="PANTHER" id="PTHR24148">
    <property type="entry name" value="ANKYRIN REPEAT DOMAIN-CONTAINING PROTEIN 39 HOMOLOG-RELATED"/>
    <property type="match status" value="1"/>
</dbReference>
<dbReference type="Proteomes" id="UP001310594">
    <property type="component" value="Unassembled WGS sequence"/>
</dbReference>
<dbReference type="EMBL" id="JAVRQU010000006">
    <property type="protein sequence ID" value="KAK5701701.1"/>
    <property type="molecule type" value="Genomic_DNA"/>
</dbReference>
<dbReference type="AlphaFoldDB" id="A0AAN7VSQ6"/>
<proteinExistence type="predicted"/>
<dbReference type="PANTHER" id="PTHR24148:SF64">
    <property type="entry name" value="HETEROKARYON INCOMPATIBILITY DOMAIN-CONTAINING PROTEIN"/>
    <property type="match status" value="1"/>
</dbReference>
<evidence type="ECO:0000313" key="3">
    <source>
        <dbReference type="EMBL" id="KAK5701701.1"/>
    </source>
</evidence>
<evidence type="ECO:0000259" key="2">
    <source>
        <dbReference type="Pfam" id="PF06985"/>
    </source>
</evidence>